<accession>A0ABQ8TFW6</accession>
<dbReference type="Proteomes" id="UP001148838">
    <property type="component" value="Unassembled WGS sequence"/>
</dbReference>
<organism evidence="2 3">
    <name type="scientific">Periplaneta americana</name>
    <name type="common">American cockroach</name>
    <name type="synonym">Blatta americana</name>
    <dbReference type="NCBI Taxonomy" id="6978"/>
    <lineage>
        <taxon>Eukaryota</taxon>
        <taxon>Metazoa</taxon>
        <taxon>Ecdysozoa</taxon>
        <taxon>Arthropoda</taxon>
        <taxon>Hexapoda</taxon>
        <taxon>Insecta</taxon>
        <taxon>Pterygota</taxon>
        <taxon>Neoptera</taxon>
        <taxon>Polyneoptera</taxon>
        <taxon>Dictyoptera</taxon>
        <taxon>Blattodea</taxon>
        <taxon>Blattoidea</taxon>
        <taxon>Blattidae</taxon>
        <taxon>Blattinae</taxon>
        <taxon>Periplaneta</taxon>
    </lineage>
</organism>
<evidence type="ECO:0000313" key="3">
    <source>
        <dbReference type="Proteomes" id="UP001148838"/>
    </source>
</evidence>
<sequence length="144" mass="16714">MTITFSIHFRIIKSMMILPAIITGFEIRNRICGTTIIESLMPAGNEFQSLGRAIVKEDEYEEVRWDGIVSIVSWRERVFRLWWEERSLYRWPPRTTGSLDRLPCNVAKRRWMASVKSTRGGPTRRKSFASDPQGALLGKLPKKE</sequence>
<dbReference type="EMBL" id="JAJSOF020000011">
    <property type="protein sequence ID" value="KAJ4445227.1"/>
    <property type="molecule type" value="Genomic_DNA"/>
</dbReference>
<comment type="caution">
    <text evidence="2">The sequence shown here is derived from an EMBL/GenBank/DDBJ whole genome shotgun (WGS) entry which is preliminary data.</text>
</comment>
<keyword evidence="3" id="KW-1185">Reference proteome</keyword>
<evidence type="ECO:0000313" key="2">
    <source>
        <dbReference type="EMBL" id="KAJ4445227.1"/>
    </source>
</evidence>
<reference evidence="2 3" key="1">
    <citation type="journal article" date="2022" name="Allergy">
        <title>Genome assembly and annotation of Periplaneta americana reveal a comprehensive cockroach allergen profile.</title>
        <authorList>
            <person name="Wang L."/>
            <person name="Xiong Q."/>
            <person name="Saelim N."/>
            <person name="Wang L."/>
            <person name="Nong W."/>
            <person name="Wan A.T."/>
            <person name="Shi M."/>
            <person name="Liu X."/>
            <person name="Cao Q."/>
            <person name="Hui J.H.L."/>
            <person name="Sookrung N."/>
            <person name="Leung T.F."/>
            <person name="Tungtrongchitr A."/>
            <person name="Tsui S.K.W."/>
        </authorList>
    </citation>
    <scope>NUCLEOTIDE SEQUENCE [LARGE SCALE GENOMIC DNA]</scope>
    <source>
        <strain evidence="2">PWHHKU_190912</strain>
    </source>
</reference>
<proteinExistence type="predicted"/>
<evidence type="ECO:0000256" key="1">
    <source>
        <dbReference type="SAM" id="MobiDB-lite"/>
    </source>
</evidence>
<gene>
    <name evidence="2" type="ORF">ANN_07028</name>
</gene>
<name>A0ABQ8TFW6_PERAM</name>
<feature type="region of interest" description="Disordered" evidence="1">
    <location>
        <begin position="116"/>
        <end position="144"/>
    </location>
</feature>
<protein>
    <submittedName>
        <fullName evidence="2">Uncharacterized protein</fullName>
    </submittedName>
</protein>